<keyword evidence="3" id="KW-1185">Reference proteome</keyword>
<feature type="region of interest" description="Disordered" evidence="1">
    <location>
        <begin position="185"/>
        <end position="204"/>
    </location>
</feature>
<feature type="compositionally biased region" description="Polar residues" evidence="1">
    <location>
        <begin position="228"/>
        <end position="238"/>
    </location>
</feature>
<evidence type="ECO:0000256" key="1">
    <source>
        <dbReference type="SAM" id="MobiDB-lite"/>
    </source>
</evidence>
<feature type="region of interest" description="Disordered" evidence="1">
    <location>
        <begin position="211"/>
        <end position="270"/>
    </location>
</feature>
<evidence type="ECO:0000313" key="2">
    <source>
        <dbReference type="EMBL" id="KAF2270008.1"/>
    </source>
</evidence>
<dbReference type="OrthoDB" id="2555634at2759"/>
<name>A0A9P4TQX2_9PLEO</name>
<dbReference type="AlphaFoldDB" id="A0A9P4TQX2"/>
<dbReference type="Proteomes" id="UP000800093">
    <property type="component" value="Unassembled WGS sequence"/>
</dbReference>
<organism evidence="2 3">
    <name type="scientific">Lojkania enalia</name>
    <dbReference type="NCBI Taxonomy" id="147567"/>
    <lineage>
        <taxon>Eukaryota</taxon>
        <taxon>Fungi</taxon>
        <taxon>Dikarya</taxon>
        <taxon>Ascomycota</taxon>
        <taxon>Pezizomycotina</taxon>
        <taxon>Dothideomycetes</taxon>
        <taxon>Pleosporomycetidae</taxon>
        <taxon>Pleosporales</taxon>
        <taxon>Pleosporales incertae sedis</taxon>
        <taxon>Lojkania</taxon>
    </lineage>
</organism>
<protein>
    <recommendedName>
        <fullName evidence="4">Mitotic checkpoint regulator, MAD2B-interacting-domain-containing protein</fullName>
    </recommendedName>
</protein>
<feature type="region of interest" description="Disordered" evidence="1">
    <location>
        <begin position="156"/>
        <end position="176"/>
    </location>
</feature>
<dbReference type="PANTHER" id="PTHR13621:SF2">
    <property type="entry name" value="PROLINE-RICH PROTEIN PRCC"/>
    <property type="match status" value="1"/>
</dbReference>
<dbReference type="InterPro" id="IPR018800">
    <property type="entry name" value="PRCC"/>
</dbReference>
<sequence length="423" mass="45394">MNLIAYSDSDESDNDAAPALQPAVKTAPKPTFQKVVDRSSSKIKLDLPAPKQPKPDKDDIEAEAPPAKKARTGGGFAGFNALLPAPKKANATATLTTIATATSPPQEEAISSGKRGLGKGLGAGVSLKTGAEPAFKREPKIVEDYDETGTAKSNESFREFLKLPPPKTDSISELTSEVTLPRQDVATFKPEAKPAKKPMKFVPLSVNRGKKKKPVVARPVGPAAEQAESVSTPTQPLIDSSPAKKPKVSLFSVSSEEQPVPENGTSIGEYKPLLFSGSEEEERGVQVPENAFDEDIADTVAPSTVQPPAPSTRTGSQSLIDVASELNLTEAERRRLFGRKGRSPDLYSANIVEFNTDQEYAHNMKVRAEGETVEHKALKSISGTGKNSLRSLINVAVTQKDALEEHFNTGRRNKKEAGNKYGW</sequence>
<dbReference type="PANTHER" id="PTHR13621">
    <property type="entry name" value="PROLINE-RICH PROTEIN PRCC"/>
    <property type="match status" value="1"/>
</dbReference>
<dbReference type="Pfam" id="PF10253">
    <property type="entry name" value="PRCC"/>
    <property type="match status" value="1"/>
</dbReference>
<dbReference type="GO" id="GO:0005634">
    <property type="term" value="C:nucleus"/>
    <property type="evidence" value="ECO:0007669"/>
    <property type="project" value="TreeGrafter"/>
</dbReference>
<reference evidence="3" key="1">
    <citation type="journal article" date="2020" name="Stud. Mycol.">
        <title>101 Dothideomycetes genomes: A test case for predicting lifestyles and emergence of pathogens.</title>
        <authorList>
            <person name="Haridas S."/>
            <person name="Albert R."/>
            <person name="Binder M."/>
            <person name="Bloem J."/>
            <person name="LaButti K."/>
            <person name="Salamov A."/>
            <person name="Andreopoulos B."/>
            <person name="Baker S."/>
            <person name="Barry K."/>
            <person name="Bills G."/>
            <person name="Bluhm B."/>
            <person name="Cannon C."/>
            <person name="Castanera R."/>
            <person name="Culley D."/>
            <person name="Daum C."/>
            <person name="Ezra D."/>
            <person name="Gonzalez J."/>
            <person name="Henrissat B."/>
            <person name="Kuo A."/>
            <person name="Liang C."/>
            <person name="Lipzen A."/>
            <person name="Lutzoni F."/>
            <person name="Magnuson J."/>
            <person name="Mondo S."/>
            <person name="Nolan M."/>
            <person name="Ohm R."/>
            <person name="Pangilinan J."/>
            <person name="Park H.-J."/>
            <person name="Ramirez L."/>
            <person name="Alfaro M."/>
            <person name="Sun H."/>
            <person name="Tritt A."/>
            <person name="Yoshinaga Y."/>
            <person name="Zwiers L.-H."/>
            <person name="Turgeon B."/>
            <person name="Goodwin S."/>
            <person name="Spatafora J."/>
            <person name="Crous P."/>
            <person name="Grigoriev I."/>
        </authorList>
    </citation>
    <scope>NUCLEOTIDE SEQUENCE [LARGE SCALE GENOMIC DNA]</scope>
    <source>
        <strain evidence="3">CBS 304.66</strain>
    </source>
</reference>
<feature type="region of interest" description="Disordered" evidence="1">
    <location>
        <begin position="99"/>
        <end position="126"/>
    </location>
</feature>
<gene>
    <name evidence="2" type="ORF">CC78DRAFT_528524</name>
</gene>
<accession>A0A9P4TQX2</accession>
<dbReference type="EMBL" id="ML986580">
    <property type="protein sequence ID" value="KAF2270008.1"/>
    <property type="molecule type" value="Genomic_DNA"/>
</dbReference>
<feature type="region of interest" description="Disordered" evidence="1">
    <location>
        <begin position="1"/>
        <end position="75"/>
    </location>
</feature>
<comment type="caution">
    <text evidence="2">The sequence shown here is derived from an EMBL/GenBank/DDBJ whole genome shotgun (WGS) entry which is preliminary data.</text>
</comment>
<evidence type="ECO:0000313" key="3">
    <source>
        <dbReference type="Proteomes" id="UP000800093"/>
    </source>
</evidence>
<evidence type="ECO:0008006" key="4">
    <source>
        <dbReference type="Google" id="ProtNLM"/>
    </source>
</evidence>
<feature type="compositionally biased region" description="Basic and acidic residues" evidence="1">
    <location>
        <begin position="35"/>
        <end position="45"/>
    </location>
</feature>
<proteinExistence type="predicted"/>